<dbReference type="RefSeq" id="WP_170120401.1">
    <property type="nucleotide sequence ID" value="NZ_QKZV01000004.1"/>
</dbReference>
<dbReference type="InterPro" id="IPR000182">
    <property type="entry name" value="GNAT_dom"/>
</dbReference>
<dbReference type="GO" id="GO:0016747">
    <property type="term" value="F:acyltransferase activity, transferring groups other than amino-acyl groups"/>
    <property type="evidence" value="ECO:0007669"/>
    <property type="project" value="InterPro"/>
</dbReference>
<dbReference type="PROSITE" id="PS51186">
    <property type="entry name" value="GNAT"/>
    <property type="match status" value="1"/>
</dbReference>
<sequence>MTKQVTHINENASVTLKPWNKNDAAALANIADNKKIFMQVRDSFPQPYTLTDALKWIDAHLQTSKATNFAIWYNNELAGSIGYVPQENERRHIAEIGYFIGEVFWGKQIATKAVEQLLQLIQQQQKFYRIEAYVFEKNVASVKVLQKNGFFLEGIQHKAAIKNNEMQNVLVWVKFLTNYKV</sequence>
<dbReference type="PANTHER" id="PTHR43328:SF1">
    <property type="entry name" value="N-ACETYLTRANSFERASE DOMAIN-CONTAINING PROTEIN"/>
    <property type="match status" value="1"/>
</dbReference>
<evidence type="ECO:0000313" key="3">
    <source>
        <dbReference type="Proteomes" id="UP000249720"/>
    </source>
</evidence>
<dbReference type="AlphaFoldDB" id="A0A2W7RPN5"/>
<gene>
    <name evidence="2" type="ORF">LX80_01457</name>
</gene>
<keyword evidence="2" id="KW-0808">Transferase</keyword>
<evidence type="ECO:0000259" key="1">
    <source>
        <dbReference type="PROSITE" id="PS51186"/>
    </source>
</evidence>
<accession>A0A2W7RPN5</accession>
<dbReference type="Proteomes" id="UP000249720">
    <property type="component" value="Unassembled WGS sequence"/>
</dbReference>
<dbReference type="InterPro" id="IPR016181">
    <property type="entry name" value="Acyl_CoA_acyltransferase"/>
</dbReference>
<evidence type="ECO:0000313" key="2">
    <source>
        <dbReference type="EMBL" id="PZX62763.1"/>
    </source>
</evidence>
<protein>
    <submittedName>
        <fullName evidence="2">RimJ/RimL family protein N-acetyltransferase</fullName>
    </submittedName>
</protein>
<feature type="domain" description="N-acetyltransferase" evidence="1">
    <location>
        <begin position="14"/>
        <end position="177"/>
    </location>
</feature>
<proteinExistence type="predicted"/>
<keyword evidence="3" id="KW-1185">Reference proteome</keyword>
<dbReference type="PANTHER" id="PTHR43328">
    <property type="entry name" value="ACETYLTRANSFERASE-RELATED"/>
    <property type="match status" value="1"/>
</dbReference>
<name>A0A2W7RPN5_9BACT</name>
<dbReference type="Pfam" id="PF13302">
    <property type="entry name" value="Acetyltransf_3"/>
    <property type="match status" value="1"/>
</dbReference>
<comment type="caution">
    <text evidence="2">The sequence shown here is derived from an EMBL/GenBank/DDBJ whole genome shotgun (WGS) entry which is preliminary data.</text>
</comment>
<organism evidence="2 3">
    <name type="scientific">Hydrotalea sandarakina</name>
    <dbReference type="NCBI Taxonomy" id="1004304"/>
    <lineage>
        <taxon>Bacteria</taxon>
        <taxon>Pseudomonadati</taxon>
        <taxon>Bacteroidota</taxon>
        <taxon>Chitinophagia</taxon>
        <taxon>Chitinophagales</taxon>
        <taxon>Chitinophagaceae</taxon>
        <taxon>Hydrotalea</taxon>
    </lineage>
</organism>
<dbReference type="Gene3D" id="3.40.630.30">
    <property type="match status" value="1"/>
</dbReference>
<dbReference type="EMBL" id="QKZV01000004">
    <property type="protein sequence ID" value="PZX62763.1"/>
    <property type="molecule type" value="Genomic_DNA"/>
</dbReference>
<dbReference type="SUPFAM" id="SSF55729">
    <property type="entry name" value="Acyl-CoA N-acyltransferases (Nat)"/>
    <property type="match status" value="1"/>
</dbReference>
<reference evidence="2 3" key="1">
    <citation type="submission" date="2018-06" db="EMBL/GenBank/DDBJ databases">
        <title>Genomic Encyclopedia of Archaeal and Bacterial Type Strains, Phase II (KMG-II): from individual species to whole genera.</title>
        <authorList>
            <person name="Goeker M."/>
        </authorList>
    </citation>
    <scope>NUCLEOTIDE SEQUENCE [LARGE SCALE GENOMIC DNA]</scope>
    <source>
        <strain evidence="2 3">DSM 23241</strain>
    </source>
</reference>